<evidence type="ECO:0000313" key="12">
    <source>
        <dbReference type="EMBL" id="RXS76673.1"/>
    </source>
</evidence>
<dbReference type="EC" id="2.7.9.3" evidence="9"/>
<dbReference type="Pfam" id="PF02769">
    <property type="entry name" value="AIRS_C"/>
    <property type="match status" value="1"/>
</dbReference>
<dbReference type="NCBIfam" id="NF002098">
    <property type="entry name" value="PRK00943.1"/>
    <property type="match status" value="1"/>
</dbReference>
<dbReference type="GO" id="GO:0000287">
    <property type="term" value="F:magnesium ion binding"/>
    <property type="evidence" value="ECO:0007669"/>
    <property type="project" value="UniProtKB-UniRule"/>
</dbReference>
<comment type="subunit">
    <text evidence="9">Homodimer.</text>
</comment>
<keyword evidence="8 9" id="KW-0711">Selenium</keyword>
<keyword evidence="4 9" id="KW-0547">Nucleotide-binding</keyword>
<feature type="binding site" evidence="9">
    <location>
        <begin position="135"/>
        <end position="137"/>
    </location>
    <ligand>
        <name>ATP</name>
        <dbReference type="ChEBI" id="CHEBI:30616"/>
        <note>ligand shared between dimeric partners</note>
    </ligand>
</feature>
<dbReference type="InterPro" id="IPR036676">
    <property type="entry name" value="PurM-like_C_sf"/>
</dbReference>
<evidence type="ECO:0000259" key="11">
    <source>
        <dbReference type="Pfam" id="PF02769"/>
    </source>
</evidence>
<dbReference type="Pfam" id="PF00586">
    <property type="entry name" value="AIRS"/>
    <property type="match status" value="1"/>
</dbReference>
<comment type="cofactor">
    <cofactor evidence="9">
        <name>Mg(2+)</name>
        <dbReference type="ChEBI" id="CHEBI:18420"/>
    </cofactor>
    <text evidence="9">Binds 1 Mg(2+) ion per monomer.</text>
</comment>
<keyword evidence="6 9" id="KW-0067">ATP-binding</keyword>
<protein>
    <recommendedName>
        <fullName evidence="9">Selenide, water dikinase</fullName>
        <ecNumber evidence="9">2.7.9.3</ecNumber>
    </recommendedName>
    <alternativeName>
        <fullName evidence="9">Selenium donor protein</fullName>
    </alternativeName>
    <alternativeName>
        <fullName evidence="9">Selenophosphate synthase</fullName>
    </alternativeName>
</protein>
<dbReference type="Gene3D" id="3.30.1330.10">
    <property type="entry name" value="PurM-like, N-terminal domain"/>
    <property type="match status" value="1"/>
</dbReference>
<evidence type="ECO:0000256" key="7">
    <source>
        <dbReference type="ARBA" id="ARBA00022842"/>
    </source>
</evidence>
<dbReference type="InterPro" id="IPR036921">
    <property type="entry name" value="PurM-like_N_sf"/>
</dbReference>
<comment type="caution">
    <text evidence="12">The sequence shown here is derived from an EMBL/GenBank/DDBJ whole genome shotgun (WGS) entry which is preliminary data.</text>
</comment>
<evidence type="ECO:0000256" key="5">
    <source>
        <dbReference type="ARBA" id="ARBA00022777"/>
    </source>
</evidence>
<dbReference type="Proteomes" id="UP000290106">
    <property type="component" value="Unassembled WGS sequence"/>
</dbReference>
<dbReference type="InterPro" id="IPR010918">
    <property type="entry name" value="PurM-like_C_dom"/>
</dbReference>
<feature type="domain" description="PurM-like N-terminal" evidence="10">
    <location>
        <begin position="47"/>
        <end position="153"/>
    </location>
</feature>
<keyword evidence="2 9" id="KW-0808">Transferase</keyword>
<evidence type="ECO:0000256" key="3">
    <source>
        <dbReference type="ARBA" id="ARBA00022723"/>
    </source>
</evidence>
<feature type="active site" evidence="9">
    <location>
        <position position="14"/>
    </location>
</feature>
<evidence type="ECO:0000313" key="13">
    <source>
        <dbReference type="Proteomes" id="UP000290106"/>
    </source>
</evidence>
<dbReference type="OrthoDB" id="9772934at2"/>
<dbReference type="FunFam" id="3.30.1330.10:FF:000003">
    <property type="entry name" value="Selenide, water dikinase"/>
    <property type="match status" value="1"/>
</dbReference>
<dbReference type="PIRSF" id="PIRSF036407">
    <property type="entry name" value="Selenphspht_syn"/>
    <property type="match status" value="1"/>
</dbReference>
<feature type="binding site" evidence="9">
    <location>
        <position position="88"/>
    </location>
    <ligand>
        <name>Mg(2+)</name>
        <dbReference type="ChEBI" id="CHEBI:18420"/>
    </ligand>
</feature>
<evidence type="ECO:0000256" key="9">
    <source>
        <dbReference type="HAMAP-Rule" id="MF_00625"/>
    </source>
</evidence>
<name>A0A4Q1RLP1_9FIRM</name>
<feature type="domain" description="PurM-like C-terminal" evidence="11">
    <location>
        <begin position="165"/>
        <end position="340"/>
    </location>
</feature>
<feature type="binding site" evidence="9">
    <location>
        <position position="48"/>
    </location>
    <ligand>
        <name>Mg(2+)</name>
        <dbReference type="ChEBI" id="CHEBI:18420"/>
    </ligand>
</feature>
<evidence type="ECO:0000256" key="1">
    <source>
        <dbReference type="ARBA" id="ARBA00008026"/>
    </source>
</evidence>
<evidence type="ECO:0000256" key="6">
    <source>
        <dbReference type="ARBA" id="ARBA00022840"/>
    </source>
</evidence>
<feature type="binding site" description="in other chain" evidence="9">
    <location>
        <position position="17"/>
    </location>
    <ligand>
        <name>ATP</name>
        <dbReference type="ChEBI" id="CHEBI:30616"/>
        <note>ligand shared between dimeric partners</note>
    </ligand>
</feature>
<sequence>MSEKEIVFCKSGGCTAKLGAGVLEHILERLPKGKKDENLLVGYDSKDDAAVYRLNEHQAVVQTLDFFPPMVEDPYIFGKIAATNALSDIYAMGGEVKTALNIVCFPESMDLNILGKILQGGAEKVQEAGGSLAGGHSIADSDVKYGLSVTGVVDPEKIWENNGAKPGDCLILTKRLGVGILCAANRVSQAPEGAMEQVIDSMTTLNRKASEIGRKYPVHACTDVTGFGFLGHLHEMMDGRHSCKIYADRLPVFAGAEACAEEFLLTAAGQKNRNHLEQYVWFENVSFGMEEVLYDPQTSGGLLFAVPGEVAEELRGKLREAGLPAEIVGKVMERQEVEILVEGRK</sequence>
<keyword evidence="5 9" id="KW-0418">Kinase</keyword>
<evidence type="ECO:0000259" key="10">
    <source>
        <dbReference type="Pfam" id="PF00586"/>
    </source>
</evidence>
<reference evidence="12 13" key="1">
    <citation type="submission" date="2019-01" db="EMBL/GenBank/DDBJ databases">
        <title>Blautia sp. nov. KGMB01111 isolated human feces.</title>
        <authorList>
            <person name="Park J.-E."/>
            <person name="Kim J.-S."/>
            <person name="Park S.-H."/>
        </authorList>
    </citation>
    <scope>NUCLEOTIDE SEQUENCE [LARGE SCALE GENOMIC DNA]</scope>
    <source>
        <strain evidence="12 13">KGMB01111</strain>
    </source>
</reference>
<dbReference type="GO" id="GO:0005737">
    <property type="term" value="C:cytoplasm"/>
    <property type="evidence" value="ECO:0007669"/>
    <property type="project" value="TreeGrafter"/>
</dbReference>
<keyword evidence="13" id="KW-1185">Reference proteome</keyword>
<dbReference type="GO" id="GO:0004756">
    <property type="term" value="F:selenide, water dikinase activity"/>
    <property type="evidence" value="ECO:0007669"/>
    <property type="project" value="UniProtKB-UniRule"/>
</dbReference>
<accession>A0A4Q1RLP1</accession>
<feature type="binding site" description="in other chain" evidence="9">
    <location>
        <position position="88"/>
    </location>
    <ligand>
        <name>ATP</name>
        <dbReference type="ChEBI" id="CHEBI:30616"/>
        <note>ligand shared between dimeric partners</note>
    </ligand>
</feature>
<dbReference type="PANTHER" id="PTHR10256:SF0">
    <property type="entry name" value="INACTIVE SELENIDE, WATER DIKINASE-LIKE PROTEIN-RELATED"/>
    <property type="match status" value="1"/>
</dbReference>
<gene>
    <name evidence="9 12" type="primary">selD</name>
    <name evidence="12" type="ORF">ETP43_05545</name>
</gene>
<evidence type="ECO:0000256" key="8">
    <source>
        <dbReference type="ARBA" id="ARBA00023266"/>
    </source>
</evidence>
<feature type="binding site" description="in other chain" evidence="9">
    <location>
        <begin position="45"/>
        <end position="47"/>
    </location>
    <ligand>
        <name>ATP</name>
        <dbReference type="ChEBI" id="CHEBI:30616"/>
        <note>ligand shared between dimeric partners</note>
    </ligand>
</feature>
<evidence type="ECO:0000256" key="2">
    <source>
        <dbReference type="ARBA" id="ARBA00022679"/>
    </source>
</evidence>
<dbReference type="EMBL" id="SDKC01000001">
    <property type="protein sequence ID" value="RXS76673.1"/>
    <property type="molecule type" value="Genomic_DNA"/>
</dbReference>
<feature type="binding site" description="in other chain" evidence="9">
    <location>
        <position position="65"/>
    </location>
    <ligand>
        <name>ATP</name>
        <dbReference type="ChEBI" id="CHEBI:30616"/>
        <note>ligand shared between dimeric partners</note>
    </ligand>
</feature>
<feature type="site" description="Important for catalytic activity" evidence="9">
    <location>
        <position position="17"/>
    </location>
</feature>
<feature type="binding site" evidence="9">
    <location>
        <position position="223"/>
    </location>
    <ligand>
        <name>Mg(2+)</name>
        <dbReference type="ChEBI" id="CHEBI:18420"/>
    </ligand>
</feature>
<dbReference type="SUPFAM" id="SSF56042">
    <property type="entry name" value="PurM C-terminal domain-like"/>
    <property type="match status" value="1"/>
</dbReference>
<dbReference type="RefSeq" id="WP_129257327.1">
    <property type="nucleotide sequence ID" value="NZ_SDKC01000001.1"/>
</dbReference>
<proteinExistence type="inferred from homology"/>
<dbReference type="InterPro" id="IPR004536">
    <property type="entry name" value="SPS/SelD"/>
</dbReference>
<keyword evidence="7 9" id="KW-0460">Magnesium</keyword>
<comment type="function">
    <text evidence="9">Synthesizes selenophosphate from selenide and ATP.</text>
</comment>
<dbReference type="CDD" id="cd02195">
    <property type="entry name" value="SelD"/>
    <property type="match status" value="1"/>
</dbReference>
<comment type="similarity">
    <text evidence="1 9">Belongs to the selenophosphate synthase 1 family. Class I subfamily.</text>
</comment>
<evidence type="ECO:0000256" key="4">
    <source>
        <dbReference type="ARBA" id="ARBA00022741"/>
    </source>
</evidence>
<comment type="catalytic activity">
    <reaction evidence="9">
        <text>hydrogenselenide + ATP + H2O = selenophosphate + AMP + phosphate + 2 H(+)</text>
        <dbReference type="Rhea" id="RHEA:18737"/>
        <dbReference type="ChEBI" id="CHEBI:15377"/>
        <dbReference type="ChEBI" id="CHEBI:15378"/>
        <dbReference type="ChEBI" id="CHEBI:16144"/>
        <dbReference type="ChEBI" id="CHEBI:29317"/>
        <dbReference type="ChEBI" id="CHEBI:30616"/>
        <dbReference type="ChEBI" id="CHEBI:43474"/>
        <dbReference type="ChEBI" id="CHEBI:456215"/>
        <dbReference type="EC" id="2.7.9.3"/>
    </reaction>
</comment>
<organism evidence="12 13">
    <name type="scientific">Blautia faecicola</name>
    <dbReference type="NCBI Taxonomy" id="2509240"/>
    <lineage>
        <taxon>Bacteria</taxon>
        <taxon>Bacillati</taxon>
        <taxon>Bacillota</taxon>
        <taxon>Clostridia</taxon>
        <taxon>Lachnospirales</taxon>
        <taxon>Lachnospiraceae</taxon>
        <taxon>Blautia</taxon>
    </lineage>
</organism>
<dbReference type="AlphaFoldDB" id="A0A4Q1RLP1"/>
<keyword evidence="3 9" id="KW-0479">Metal-binding</keyword>
<dbReference type="PANTHER" id="PTHR10256">
    <property type="entry name" value="SELENIDE, WATER DIKINASE"/>
    <property type="match status" value="1"/>
</dbReference>
<dbReference type="GO" id="GO:0005524">
    <property type="term" value="F:ATP binding"/>
    <property type="evidence" value="ECO:0007669"/>
    <property type="project" value="UniProtKB-UniRule"/>
</dbReference>
<dbReference type="InterPro" id="IPR016188">
    <property type="entry name" value="PurM-like_N"/>
</dbReference>
<dbReference type="NCBIfam" id="TIGR00476">
    <property type="entry name" value="selD"/>
    <property type="match status" value="1"/>
</dbReference>
<dbReference type="HAMAP" id="MF_00625">
    <property type="entry name" value="SelD"/>
    <property type="match status" value="1"/>
</dbReference>
<dbReference type="InterPro" id="IPR023061">
    <property type="entry name" value="SelD_I"/>
</dbReference>
<dbReference type="GO" id="GO:0016260">
    <property type="term" value="P:selenocysteine biosynthetic process"/>
    <property type="evidence" value="ECO:0007669"/>
    <property type="project" value="InterPro"/>
</dbReference>
<dbReference type="Gene3D" id="3.90.650.10">
    <property type="entry name" value="PurM-like C-terminal domain"/>
    <property type="match status" value="1"/>
</dbReference>
<dbReference type="SUPFAM" id="SSF55326">
    <property type="entry name" value="PurM N-terminal domain-like"/>
    <property type="match status" value="1"/>
</dbReference>